<feature type="domain" description="Histidine kinase" evidence="8">
    <location>
        <begin position="1569"/>
        <end position="1817"/>
    </location>
</feature>
<dbReference type="SUPFAM" id="SSF52540">
    <property type="entry name" value="P-loop containing nucleoside triphosphate hydrolases"/>
    <property type="match status" value="1"/>
</dbReference>
<organism evidence="9 10">
    <name type="scientific">Nostoc paludosum FACHB-159</name>
    <dbReference type="NCBI Taxonomy" id="2692908"/>
    <lineage>
        <taxon>Bacteria</taxon>
        <taxon>Bacillati</taxon>
        <taxon>Cyanobacteriota</taxon>
        <taxon>Cyanophyceae</taxon>
        <taxon>Nostocales</taxon>
        <taxon>Nostocaceae</taxon>
        <taxon>Nostoc</taxon>
    </lineage>
</organism>
<dbReference type="InterPro" id="IPR036890">
    <property type="entry name" value="HATPase_C_sf"/>
</dbReference>
<dbReference type="Gene3D" id="1.10.510.10">
    <property type="entry name" value="Transferase(Phosphotransferase) domain 1"/>
    <property type="match status" value="1"/>
</dbReference>
<sequence length="1817" mass="204800">MTLAAIPYSNPLPHLPGYTIVEQLYAGSQTIVYRAVQESSQRPVVVKLLQQDYPTFSELLQFRNQYTITKNLNIPGITHPYSLEAYGNSYALVMEDFGGISLRSYTQNYSLSLPEILEIARQIADILHDVCQHRVIHKDIKPANILIHPESQQVKLIDFSIASLLPRETQEIQSPNVLEGTLAYLSPEQTGRMNRGIDYRSDFYALGATLYELLTGKLPFQSNDPMELVHCHLAKLPLAPHSINPEIPAIVSEIVLKLMAKNAEDRYQSALGLKYDLECCLNQWKATGRIEAFAPGQRDVCDRFIIPQKLYGRETEVATLLKAFERVANGSSEMMLVVGFSGIGKTAAINEVHKPIVRQRGYFIKGKYDQFQRNMPFSAFMQAFRDLMGQLLSESNVQLAAWKAKILAAVGENGQAIIDVIPELELIIGQQPPLAELSGSATQNRFNLLFQKFIQVFTTAEHPLVMFLDDLQWADSASLNLLQLLMSEASSGYLLILGAYRDNEVFPTHPLILTLEQIQQSQATVNTIALEPLVEITVNQLVADTLSCPHELVRPLTQLVYQKTKGNPFFTTQFLKALHEEGCIQFQPELGYWQCDLASVRQLALTDGVVEFMALQLQKLPVETQEVLKLAACIGNQFDLNTLAMVSEKSAIDTATSLWAALQEGLILPISETYKFFQSNNSDHIDRSGEIAVPYKFLHDRVQQAAYGLIPEERKQSIHFKIGQQLWANTPEAEREGKIFEIVNQLNYGLRLTTQKTSPELLNAQNGDEISRLQELDSDRRNELAQLNLQAGQKAKAATAYETASKYFTAGLAVLPENAWEHDYDLTLALYTEAAEIEYLSAHFEQAERLSEVVLQHAQDLLQKVKMYEIRIYFYIAQNQMLAAIDTSLQVLEFLGEPLFKEPPLELAIEDLINLPEMLDPHKLAAMRITIAMVTPSLNAKPDLLPLIAYTLVNLSIQFGNSAFSAFGYTFYGMVLCASPTGIERGYRFGQLGLKLLERFNARKLHAKVINIFDVFVRHWREPAHKSIAPLCEAIQVGLETGDVEYACYNAASYCNYLFLVGEGLEQVNQQQQKYIDLLLKFKQEYQIYFGQICRQLVLNLMGSAEDSLILVGECFDEFKILPILIETQNGTLLFLLHLAKTILLFIFKDYQQALIHAQEAEKYQGNMVGFLQFAEHNFYYSLALLATCSNGNEAQQQSALEKVAENQKLMSQWAFHAPANHQHKYDLVEAERARILGYVDAMIYYDKAIQAAKENGYIQEQALSDELAAKFYLGWGEQKVAADYIQQAYYCYAHWGAKAKVAHLEQEYPQLLTTVLEPANLAITSATTIPSTLMKGVTKSSSNQNLYLDLQAVMKAAQAISQEIELEKLLASLMQITIANAGAQIGHLVLRQEEQWLVVAQADEQLVTTLEIPLEQYSEIPQSLIYGVARTQETAVFEDLSTAVQFASDRYIITHQPKSVLCTPISRQGKLIGILYLENDLTLGAFTSDRIEILQLLTSQAAISVENARLYQQTQNYSQTLKAEVEHKTQALNQKAEDLEQTLKKLQQTQGQLIHSEKMSSLGQLVAGIAHEINNPVNFIKGNLIHTENYVADMMSLLMLYEREYPQASQAIQDKRQEIDLDFLFEDANQILESMKVGSHRISQIVQSLRNFVRLDEAEIKAVDLHGGIESTLLILQHRLPAFENQPEVRVIKEYGNLPLVTCYPSQLNQVFLNIINNAIDAIRDNPRSKQPEIRIRTEMIDSEWLRIAIANTDSTIPVGLQERIFEPFFTTKPVGRGQGLGLFVCYSIIQQHRGTLTVRSQPSEGTEFEIVLPIC</sequence>
<gene>
    <name evidence="9" type="ORF">H6H03_11205</name>
</gene>
<dbReference type="Pfam" id="PF01590">
    <property type="entry name" value="GAF"/>
    <property type="match status" value="1"/>
</dbReference>
<dbReference type="SMART" id="SM00387">
    <property type="entry name" value="HATPase_c"/>
    <property type="match status" value="1"/>
</dbReference>
<keyword evidence="4" id="KW-0418">Kinase</keyword>
<dbReference type="Gene3D" id="3.30.200.20">
    <property type="entry name" value="Phosphorylase Kinase, domain 1"/>
    <property type="match status" value="1"/>
</dbReference>
<keyword evidence="6" id="KW-0175">Coiled coil</keyword>
<evidence type="ECO:0000259" key="7">
    <source>
        <dbReference type="PROSITE" id="PS50011"/>
    </source>
</evidence>
<evidence type="ECO:0000256" key="6">
    <source>
        <dbReference type="SAM" id="Coils"/>
    </source>
</evidence>
<dbReference type="PROSITE" id="PS50109">
    <property type="entry name" value="HIS_KIN"/>
    <property type="match status" value="1"/>
</dbReference>
<dbReference type="InterPro" id="IPR008271">
    <property type="entry name" value="Ser/Thr_kinase_AS"/>
</dbReference>
<keyword evidence="4" id="KW-0808">Transferase</keyword>
<dbReference type="Pfam" id="PF02518">
    <property type="entry name" value="HATPase_c"/>
    <property type="match status" value="1"/>
</dbReference>
<evidence type="ECO:0000256" key="1">
    <source>
        <dbReference type="ARBA" id="ARBA00000085"/>
    </source>
</evidence>
<dbReference type="PANTHER" id="PTHR43642">
    <property type="entry name" value="HYBRID SIGNAL TRANSDUCTION HISTIDINE KINASE G"/>
    <property type="match status" value="1"/>
</dbReference>
<dbReference type="InterPro" id="IPR029016">
    <property type="entry name" value="GAF-like_dom_sf"/>
</dbReference>
<dbReference type="SMART" id="SM00065">
    <property type="entry name" value="GAF"/>
    <property type="match status" value="1"/>
</dbReference>
<dbReference type="Gene3D" id="1.10.287.130">
    <property type="match status" value="1"/>
</dbReference>
<dbReference type="Gene3D" id="3.30.450.40">
    <property type="match status" value="1"/>
</dbReference>
<dbReference type="SMART" id="SM00220">
    <property type="entry name" value="S_TKc"/>
    <property type="match status" value="1"/>
</dbReference>
<dbReference type="EC" id="2.7.13.3" evidence="2"/>
<dbReference type="Gene3D" id="3.40.50.300">
    <property type="entry name" value="P-loop containing nucleotide triphosphate hydrolases"/>
    <property type="match status" value="1"/>
</dbReference>
<dbReference type="InterPro" id="IPR027417">
    <property type="entry name" value="P-loop_NTPase"/>
</dbReference>
<dbReference type="PROSITE" id="PS50011">
    <property type="entry name" value="PROTEIN_KINASE_DOM"/>
    <property type="match status" value="1"/>
</dbReference>
<dbReference type="SUPFAM" id="SSF55781">
    <property type="entry name" value="GAF domain-like"/>
    <property type="match status" value="1"/>
</dbReference>
<dbReference type="Gene3D" id="3.30.565.10">
    <property type="entry name" value="Histidine kinase-like ATPase, C-terminal domain"/>
    <property type="match status" value="1"/>
</dbReference>
<dbReference type="SUPFAM" id="SSF47384">
    <property type="entry name" value="Homodimeric domain of signal transducing histidine kinase"/>
    <property type="match status" value="1"/>
</dbReference>
<dbReference type="InterPro" id="IPR003661">
    <property type="entry name" value="HisK_dim/P_dom"/>
</dbReference>
<evidence type="ECO:0000259" key="8">
    <source>
        <dbReference type="PROSITE" id="PS50109"/>
    </source>
</evidence>
<dbReference type="PRINTS" id="PR00344">
    <property type="entry name" value="BCTRLSENSOR"/>
</dbReference>
<dbReference type="Pfam" id="PF00069">
    <property type="entry name" value="Pkinase"/>
    <property type="match status" value="1"/>
</dbReference>
<evidence type="ECO:0000313" key="10">
    <source>
        <dbReference type="Proteomes" id="UP000637383"/>
    </source>
</evidence>
<dbReference type="InterPro" id="IPR041664">
    <property type="entry name" value="AAA_16"/>
</dbReference>
<keyword evidence="3" id="KW-0597">Phosphoprotein</keyword>
<dbReference type="Pfam" id="PF13191">
    <property type="entry name" value="AAA_16"/>
    <property type="match status" value="1"/>
</dbReference>
<keyword evidence="5" id="KW-0902">Two-component regulatory system</keyword>
<evidence type="ECO:0000256" key="2">
    <source>
        <dbReference type="ARBA" id="ARBA00012438"/>
    </source>
</evidence>
<comment type="caution">
    <text evidence="9">The sequence shown here is derived from an EMBL/GenBank/DDBJ whole genome shotgun (WGS) entry which is preliminary data.</text>
</comment>
<dbReference type="RefSeq" id="WP_190955189.1">
    <property type="nucleotide sequence ID" value="NZ_JACJTU010000009.1"/>
</dbReference>
<accession>A0ABR8K6N6</accession>
<feature type="coiled-coil region" evidence="6">
    <location>
        <begin position="1523"/>
        <end position="1557"/>
    </location>
</feature>
<proteinExistence type="predicted"/>
<dbReference type="SUPFAM" id="SSF56112">
    <property type="entry name" value="Protein kinase-like (PK-like)"/>
    <property type="match status" value="1"/>
</dbReference>
<dbReference type="InterPro" id="IPR004358">
    <property type="entry name" value="Sig_transdc_His_kin-like_C"/>
</dbReference>
<dbReference type="Proteomes" id="UP000637383">
    <property type="component" value="Unassembled WGS sequence"/>
</dbReference>
<dbReference type="SUPFAM" id="SSF55874">
    <property type="entry name" value="ATPase domain of HSP90 chaperone/DNA topoisomerase II/histidine kinase"/>
    <property type="match status" value="1"/>
</dbReference>
<dbReference type="InterPro" id="IPR005467">
    <property type="entry name" value="His_kinase_dom"/>
</dbReference>
<comment type="catalytic activity">
    <reaction evidence="1">
        <text>ATP + protein L-histidine = ADP + protein N-phospho-L-histidine.</text>
        <dbReference type="EC" id="2.7.13.3"/>
    </reaction>
</comment>
<reference evidence="9 10" key="1">
    <citation type="journal article" date="2020" name="ISME J.">
        <title>Comparative genomics reveals insights into cyanobacterial evolution and habitat adaptation.</title>
        <authorList>
            <person name="Chen M.Y."/>
            <person name="Teng W.K."/>
            <person name="Zhao L."/>
            <person name="Hu C.X."/>
            <person name="Zhou Y.K."/>
            <person name="Han B.P."/>
            <person name="Song L.R."/>
            <person name="Shu W.S."/>
        </authorList>
    </citation>
    <scope>NUCLEOTIDE SEQUENCE [LARGE SCALE GENOMIC DNA]</scope>
    <source>
        <strain evidence="9 10">FACHB-159</strain>
    </source>
</reference>
<dbReference type="InterPro" id="IPR000719">
    <property type="entry name" value="Prot_kinase_dom"/>
</dbReference>
<evidence type="ECO:0000256" key="3">
    <source>
        <dbReference type="ARBA" id="ARBA00022553"/>
    </source>
</evidence>
<dbReference type="CDD" id="cd14014">
    <property type="entry name" value="STKc_PknB_like"/>
    <property type="match status" value="1"/>
</dbReference>
<protein>
    <recommendedName>
        <fullName evidence="2">histidine kinase</fullName>
        <ecNumber evidence="2">2.7.13.3</ecNumber>
    </recommendedName>
</protein>
<dbReference type="PANTHER" id="PTHR43642:SF1">
    <property type="entry name" value="HYBRID SIGNAL TRANSDUCTION HISTIDINE KINASE G"/>
    <property type="match status" value="1"/>
</dbReference>
<evidence type="ECO:0000256" key="4">
    <source>
        <dbReference type="ARBA" id="ARBA00022777"/>
    </source>
</evidence>
<dbReference type="InterPro" id="IPR053159">
    <property type="entry name" value="Hybrid_Histidine_Kinase"/>
</dbReference>
<dbReference type="SMART" id="SM00388">
    <property type="entry name" value="HisKA"/>
    <property type="match status" value="1"/>
</dbReference>
<dbReference type="InterPro" id="IPR011009">
    <property type="entry name" value="Kinase-like_dom_sf"/>
</dbReference>
<keyword evidence="10" id="KW-1185">Reference proteome</keyword>
<evidence type="ECO:0000313" key="9">
    <source>
        <dbReference type="EMBL" id="MBD2734474.1"/>
    </source>
</evidence>
<dbReference type="InterPro" id="IPR003018">
    <property type="entry name" value="GAF"/>
</dbReference>
<feature type="domain" description="Protein kinase" evidence="7">
    <location>
        <begin position="18"/>
        <end position="278"/>
    </location>
</feature>
<dbReference type="InterPro" id="IPR036097">
    <property type="entry name" value="HisK_dim/P_sf"/>
</dbReference>
<evidence type="ECO:0000256" key="5">
    <source>
        <dbReference type="ARBA" id="ARBA00023012"/>
    </source>
</evidence>
<dbReference type="PROSITE" id="PS00108">
    <property type="entry name" value="PROTEIN_KINASE_ST"/>
    <property type="match status" value="1"/>
</dbReference>
<dbReference type="EMBL" id="JACJTU010000009">
    <property type="protein sequence ID" value="MBD2734474.1"/>
    <property type="molecule type" value="Genomic_DNA"/>
</dbReference>
<name>A0ABR8K6N6_9NOSO</name>
<dbReference type="InterPro" id="IPR003594">
    <property type="entry name" value="HATPase_dom"/>
</dbReference>
<dbReference type="CDD" id="cd00082">
    <property type="entry name" value="HisKA"/>
    <property type="match status" value="1"/>
</dbReference>